<evidence type="ECO:0000256" key="3">
    <source>
        <dbReference type="ARBA" id="ARBA00022705"/>
    </source>
</evidence>
<dbReference type="InterPro" id="IPR027417">
    <property type="entry name" value="P-loop_NTPase"/>
</dbReference>
<evidence type="ECO:0000256" key="7">
    <source>
        <dbReference type="HAMAP-Rule" id="MF_01508"/>
    </source>
</evidence>
<dbReference type="GO" id="GO:0003689">
    <property type="term" value="F:DNA clamp loader activity"/>
    <property type="evidence" value="ECO:0007669"/>
    <property type="project" value="UniProtKB-UniRule"/>
</dbReference>
<comment type="subunit">
    <text evidence="7">Heteromultimer composed of small subunits (RfcS) and large subunits (RfcL).</text>
</comment>
<evidence type="ECO:0000313" key="10">
    <source>
        <dbReference type="EMBL" id="RAP03498.1"/>
    </source>
</evidence>
<dbReference type="InterPro" id="IPR023935">
    <property type="entry name" value="Rep_factor-C_lsu"/>
</dbReference>
<dbReference type="CDD" id="cd18140">
    <property type="entry name" value="HLD_clamp_RFC"/>
    <property type="match status" value="1"/>
</dbReference>
<gene>
    <name evidence="7" type="primary">rfcL</name>
    <name evidence="10" type="ORF">CA615_02095</name>
</gene>
<comment type="caution">
    <text evidence="10">The sequence shown here is derived from an EMBL/GenBank/DDBJ whole genome shotgun (WGS) entry which is preliminary data.</text>
</comment>
<accession>A0A328QA74</accession>
<feature type="compositionally biased region" description="Basic residues" evidence="8">
    <location>
        <begin position="517"/>
        <end position="527"/>
    </location>
</feature>
<dbReference type="InterPro" id="IPR003593">
    <property type="entry name" value="AAA+_ATPase"/>
</dbReference>
<dbReference type="InterPro" id="IPR047854">
    <property type="entry name" value="RFC_lid"/>
</dbReference>
<dbReference type="NCBIfam" id="NF003229">
    <property type="entry name" value="PRK04195.1-5"/>
    <property type="match status" value="1"/>
</dbReference>
<dbReference type="PANTHER" id="PTHR23389:SF6">
    <property type="entry name" value="REPLICATION FACTOR C SUBUNIT 1"/>
    <property type="match status" value="1"/>
</dbReference>
<evidence type="ECO:0000256" key="6">
    <source>
        <dbReference type="ARBA" id="ARBA00032141"/>
    </source>
</evidence>
<dbReference type="Pfam" id="PF21960">
    <property type="entry name" value="RCF1-5-like_lid"/>
    <property type="match status" value="1"/>
</dbReference>
<dbReference type="GeneID" id="3855688"/>
<feature type="compositionally biased region" description="Basic and acidic residues" evidence="8">
    <location>
        <begin position="444"/>
        <end position="463"/>
    </location>
</feature>
<dbReference type="EMBL" id="NGJK01000021">
    <property type="protein sequence ID" value="RAP03498.1"/>
    <property type="molecule type" value="Genomic_DNA"/>
</dbReference>
<feature type="binding site" evidence="7">
    <location>
        <begin position="45"/>
        <end position="52"/>
    </location>
    <ligand>
        <name>ATP</name>
        <dbReference type="ChEBI" id="CHEBI:30616"/>
    </ligand>
</feature>
<dbReference type="InterPro" id="IPR003959">
    <property type="entry name" value="ATPase_AAA_core"/>
</dbReference>
<proteinExistence type="inferred from homology"/>
<comment type="function">
    <text evidence="7">Part of the RFC clamp loader complex which loads the PCNA sliding clamp onto DNA.</text>
</comment>
<dbReference type="RefSeq" id="WP_011406015.1">
    <property type="nucleotide sequence ID" value="NZ_LR698975.1"/>
</dbReference>
<dbReference type="PANTHER" id="PTHR23389">
    <property type="entry name" value="CHROMOSOME TRANSMISSION FIDELITY FACTOR 18"/>
    <property type="match status" value="1"/>
</dbReference>
<dbReference type="Gene3D" id="3.40.50.300">
    <property type="entry name" value="P-loop containing nucleotide triphosphate hydrolases"/>
    <property type="match status" value="1"/>
</dbReference>
<dbReference type="AlphaFoldDB" id="A0A328QA74"/>
<evidence type="ECO:0000256" key="2">
    <source>
        <dbReference type="ARBA" id="ARBA00014793"/>
    </source>
</evidence>
<dbReference type="CDD" id="cd00009">
    <property type="entry name" value="AAA"/>
    <property type="match status" value="1"/>
</dbReference>
<evidence type="ECO:0000256" key="5">
    <source>
        <dbReference type="ARBA" id="ARBA00022840"/>
    </source>
</evidence>
<evidence type="ECO:0000259" key="9">
    <source>
        <dbReference type="SMART" id="SM00382"/>
    </source>
</evidence>
<dbReference type="Proteomes" id="UP000248557">
    <property type="component" value="Unassembled WGS sequence"/>
</dbReference>
<comment type="similarity">
    <text evidence="1 7">Belongs to the activator 1 small subunits family. RfcL subfamily.</text>
</comment>
<feature type="domain" description="AAA+ ATPase" evidence="9">
    <location>
        <begin position="37"/>
        <end position="160"/>
    </location>
</feature>
<keyword evidence="5 7" id="KW-0067">ATP-binding</keyword>
<keyword evidence="4 7" id="KW-0547">Nucleotide-binding</keyword>
<reference evidence="10 11" key="1">
    <citation type="submission" date="2017-05" db="EMBL/GenBank/DDBJ databases">
        <title>Host range expansion of the Methanosphaera genus to humans and monogastric animals involves recent and extensive reduction in genome content.</title>
        <authorList>
            <person name="Hoedt E.C."/>
            <person name="Volmer J.G."/>
            <person name="Parks D.H."/>
            <person name="Rosewarne C.P."/>
            <person name="Denman S.E."/>
            <person name="Mcsweeney C.S."/>
            <person name="O Cuiv P."/>
            <person name="Hugenholtz P."/>
            <person name="Tyson G.W."/>
            <person name="Morrison M."/>
        </authorList>
    </citation>
    <scope>NUCLEOTIDE SEQUENCE [LARGE SCALE GENOMIC DNA]</scope>
    <source>
        <strain evidence="10 11">PA5</strain>
    </source>
</reference>
<feature type="region of interest" description="Disordered" evidence="8">
    <location>
        <begin position="444"/>
        <end position="534"/>
    </location>
</feature>
<dbReference type="NCBIfam" id="NF003233">
    <property type="entry name" value="PRK04195.2-3"/>
    <property type="match status" value="1"/>
</dbReference>
<dbReference type="SMR" id="A0A328QA74"/>
<dbReference type="GO" id="GO:0005524">
    <property type="term" value="F:ATP binding"/>
    <property type="evidence" value="ECO:0007669"/>
    <property type="project" value="UniProtKB-UniRule"/>
</dbReference>
<dbReference type="SUPFAM" id="SSF52540">
    <property type="entry name" value="P-loop containing nucleoside triphosphate hydrolases"/>
    <property type="match status" value="1"/>
</dbReference>
<organism evidence="10 11">
    <name type="scientific">Methanosphaera stadtmanae</name>
    <dbReference type="NCBI Taxonomy" id="2317"/>
    <lineage>
        <taxon>Archaea</taxon>
        <taxon>Methanobacteriati</taxon>
        <taxon>Methanobacteriota</taxon>
        <taxon>Methanomada group</taxon>
        <taxon>Methanobacteria</taxon>
        <taxon>Methanobacteriales</taxon>
        <taxon>Methanobacteriaceae</taxon>
        <taxon>Methanosphaera</taxon>
    </lineage>
</organism>
<protein>
    <recommendedName>
        <fullName evidence="2 7">Replication factor C large subunit</fullName>
        <shortName evidence="7">RFC large subunit</shortName>
    </recommendedName>
    <alternativeName>
        <fullName evidence="6 7">Clamp loader large subunit</fullName>
    </alternativeName>
</protein>
<evidence type="ECO:0000256" key="4">
    <source>
        <dbReference type="ARBA" id="ARBA00022741"/>
    </source>
</evidence>
<sequence length="534" mass="60778">MKWVEKYAPKKLGDVLGNAKAKAQIEVWANKWSKGVPQKPLLLMGPPGIGKTTIAHLVGKEYFSETIEVNASDKRSYDIIKSSIGEAAQTRSLFHSGYKLLIMDEVDGISGRDDSGGARAVNETIKNSKQPIILMANDAYSKRLTSIKPKCQGIKFTKVHTNSINAQLKRICAREDIEYDSEALYTLSKESNGDLRSAITSLEAIVDNDKKITKDSLSVIAKKDGEQNIFDTVVAVLKSKNPEHVAEAMRVNTQPPFLIELIAENIPREYERTNEIVKAYEMISLADVNLGRAFRTQNYTYWKYAFLFMGRGVAAAKKQTYKKFSRIITPTIYTKLSKSRKNRNLKEQVTQKMSLKLHTSPKELEKQLVFYEELFKDNEQAYDLKQYFKLTDDEVKLFRSRKIPASVEKKRLTKLRKEQELEEKEIQKQKIIDAKKVELKEESKNKKEIKVKTKKDTVEDSSKTKSTTKSKKTSKSTPTKKVTKTKKSSNSTTKNKTESPKNSSKTSSKTSVDDKKTSKKNNKKKSRQTTLFDF</sequence>
<dbReference type="Gene3D" id="1.10.8.60">
    <property type="match status" value="1"/>
</dbReference>
<dbReference type="SMART" id="SM00382">
    <property type="entry name" value="AAA"/>
    <property type="match status" value="1"/>
</dbReference>
<evidence type="ECO:0000256" key="1">
    <source>
        <dbReference type="ARBA" id="ARBA00006878"/>
    </source>
</evidence>
<dbReference type="OMA" id="DWTEKYR"/>
<evidence type="ECO:0000313" key="11">
    <source>
        <dbReference type="Proteomes" id="UP000248557"/>
    </source>
</evidence>
<keyword evidence="3 7" id="KW-0235">DNA replication</keyword>
<dbReference type="HAMAP" id="MF_01508">
    <property type="entry name" value="RfcL"/>
    <property type="match status" value="1"/>
</dbReference>
<name>A0A328QA74_9EURY</name>
<feature type="compositionally biased region" description="Low complexity" evidence="8">
    <location>
        <begin position="488"/>
        <end position="510"/>
    </location>
</feature>
<dbReference type="Pfam" id="PF00004">
    <property type="entry name" value="AAA"/>
    <property type="match status" value="1"/>
</dbReference>
<dbReference type="GO" id="GO:0006260">
    <property type="term" value="P:DNA replication"/>
    <property type="evidence" value="ECO:0007669"/>
    <property type="project" value="UniProtKB-UniRule"/>
</dbReference>
<evidence type="ECO:0000256" key="8">
    <source>
        <dbReference type="SAM" id="MobiDB-lite"/>
    </source>
</evidence>
<dbReference type="GO" id="GO:0016887">
    <property type="term" value="F:ATP hydrolysis activity"/>
    <property type="evidence" value="ECO:0007669"/>
    <property type="project" value="InterPro"/>
</dbReference>